<keyword evidence="4" id="KW-1185">Reference proteome</keyword>
<dbReference type="InterPro" id="IPR036761">
    <property type="entry name" value="TTHA0802/YceI-like_sf"/>
</dbReference>
<name>A0ABV9P2B2_9FLAO</name>
<evidence type="ECO:0000313" key="4">
    <source>
        <dbReference type="Proteomes" id="UP001595885"/>
    </source>
</evidence>
<accession>A0ABV9P2B2</accession>
<dbReference type="SUPFAM" id="SSF101874">
    <property type="entry name" value="YceI-like"/>
    <property type="match status" value="1"/>
</dbReference>
<evidence type="ECO:0000256" key="1">
    <source>
        <dbReference type="SAM" id="SignalP"/>
    </source>
</evidence>
<feature type="chain" id="PRO_5045062774" evidence="1">
    <location>
        <begin position="22"/>
        <end position="215"/>
    </location>
</feature>
<dbReference type="PROSITE" id="PS51257">
    <property type="entry name" value="PROKAR_LIPOPROTEIN"/>
    <property type="match status" value="1"/>
</dbReference>
<sequence>MKKIALLGLGLLFFVSCKKEAEAEATEPTVVETGINGTFKVDSTSTVSWVGSKPTGKHNGKINIKDGEFTIAEGKITEGKFVIDMSSITVEDLEGEDKENLEAHLKGSNKPETADHFFNISKYPEAVFTVTGFMNEGGSDMVEGDLMIKDKTNKVKFPVSITENDGVITMTSTEFKINRTLWDVKYGSKSFFDDLGDKYIDDEIAIQINVTAKKQ</sequence>
<dbReference type="EMBL" id="JBHSGW010000004">
    <property type="protein sequence ID" value="MFC4739667.1"/>
    <property type="molecule type" value="Genomic_DNA"/>
</dbReference>
<dbReference type="RefSeq" id="WP_379739537.1">
    <property type="nucleotide sequence ID" value="NZ_JBHSGW010000004.1"/>
</dbReference>
<organism evidence="3 4">
    <name type="scientific">Flavobacterium ponti</name>
    <dbReference type="NCBI Taxonomy" id="665133"/>
    <lineage>
        <taxon>Bacteria</taxon>
        <taxon>Pseudomonadati</taxon>
        <taxon>Bacteroidota</taxon>
        <taxon>Flavobacteriia</taxon>
        <taxon>Flavobacteriales</taxon>
        <taxon>Flavobacteriaceae</taxon>
        <taxon>Flavobacterium</taxon>
    </lineage>
</organism>
<protein>
    <submittedName>
        <fullName evidence="3">YceI family protein</fullName>
    </submittedName>
</protein>
<evidence type="ECO:0000313" key="3">
    <source>
        <dbReference type="EMBL" id="MFC4739667.1"/>
    </source>
</evidence>
<reference evidence="4" key="1">
    <citation type="journal article" date="2019" name="Int. J. Syst. Evol. Microbiol.">
        <title>The Global Catalogue of Microorganisms (GCM) 10K type strain sequencing project: providing services to taxonomists for standard genome sequencing and annotation.</title>
        <authorList>
            <consortium name="The Broad Institute Genomics Platform"/>
            <consortium name="The Broad Institute Genome Sequencing Center for Infectious Disease"/>
            <person name="Wu L."/>
            <person name="Ma J."/>
        </authorList>
    </citation>
    <scope>NUCLEOTIDE SEQUENCE [LARGE SCALE GENOMIC DNA]</scope>
    <source>
        <strain evidence="4">CCUG 50349</strain>
    </source>
</reference>
<dbReference type="Proteomes" id="UP001595885">
    <property type="component" value="Unassembled WGS sequence"/>
</dbReference>
<dbReference type="PANTHER" id="PTHR34406">
    <property type="entry name" value="PROTEIN YCEI"/>
    <property type="match status" value="1"/>
</dbReference>
<dbReference type="InterPro" id="IPR007372">
    <property type="entry name" value="Lipid/polyisoprenoid-bd_YceI"/>
</dbReference>
<dbReference type="Gene3D" id="2.40.128.110">
    <property type="entry name" value="Lipid/polyisoprenoid-binding, YceI-like"/>
    <property type="match status" value="1"/>
</dbReference>
<evidence type="ECO:0000259" key="2">
    <source>
        <dbReference type="SMART" id="SM00867"/>
    </source>
</evidence>
<dbReference type="Pfam" id="PF04264">
    <property type="entry name" value="YceI"/>
    <property type="match status" value="1"/>
</dbReference>
<dbReference type="SMART" id="SM00867">
    <property type="entry name" value="YceI"/>
    <property type="match status" value="1"/>
</dbReference>
<dbReference type="PANTHER" id="PTHR34406:SF1">
    <property type="entry name" value="PROTEIN YCEI"/>
    <property type="match status" value="1"/>
</dbReference>
<proteinExistence type="predicted"/>
<comment type="caution">
    <text evidence="3">The sequence shown here is derived from an EMBL/GenBank/DDBJ whole genome shotgun (WGS) entry which is preliminary data.</text>
</comment>
<keyword evidence="1" id="KW-0732">Signal</keyword>
<feature type="signal peptide" evidence="1">
    <location>
        <begin position="1"/>
        <end position="21"/>
    </location>
</feature>
<feature type="domain" description="Lipid/polyisoprenoid-binding YceI-like" evidence="2">
    <location>
        <begin position="38"/>
        <end position="213"/>
    </location>
</feature>
<gene>
    <name evidence="3" type="ORF">ACFO3U_06635</name>
</gene>